<keyword evidence="2" id="KW-1185">Reference proteome</keyword>
<dbReference type="EMBL" id="AVOT02065425">
    <property type="protein sequence ID" value="MBW0557527.1"/>
    <property type="molecule type" value="Genomic_DNA"/>
</dbReference>
<proteinExistence type="predicted"/>
<evidence type="ECO:0000313" key="1">
    <source>
        <dbReference type="EMBL" id="MBW0557527.1"/>
    </source>
</evidence>
<protein>
    <submittedName>
        <fullName evidence="1">Uncharacterized protein</fullName>
    </submittedName>
</protein>
<gene>
    <name evidence="1" type="ORF">O181_097242</name>
</gene>
<sequence>MGRGHSRQPFGLFPRQDIHPPTIIAEGGGYKKIGNKKQQCQVIKTGTTPEIHKQPTNRIVPEILSEYTTLCTSTYPLLTSRLSIVICNIRMEELESAKNIQKGEIGHMWDAKCKAPDRWMDAPISIKTLSDALCLTKCT</sequence>
<dbReference type="AlphaFoldDB" id="A0A9Q3PEB5"/>
<comment type="caution">
    <text evidence="1">The sequence shown here is derived from an EMBL/GenBank/DDBJ whole genome shotgun (WGS) entry which is preliminary data.</text>
</comment>
<dbReference type="Proteomes" id="UP000765509">
    <property type="component" value="Unassembled WGS sequence"/>
</dbReference>
<reference evidence="1" key="1">
    <citation type="submission" date="2021-03" db="EMBL/GenBank/DDBJ databases">
        <title>Draft genome sequence of rust myrtle Austropuccinia psidii MF-1, a brazilian biotype.</title>
        <authorList>
            <person name="Quecine M.C."/>
            <person name="Pachon D.M.R."/>
            <person name="Bonatelli M.L."/>
            <person name="Correr F.H."/>
            <person name="Franceschini L.M."/>
            <person name="Leite T.F."/>
            <person name="Margarido G.R.A."/>
            <person name="Almeida C.A."/>
            <person name="Ferrarezi J.A."/>
            <person name="Labate C.A."/>
        </authorList>
    </citation>
    <scope>NUCLEOTIDE SEQUENCE</scope>
    <source>
        <strain evidence="1">MF-1</strain>
    </source>
</reference>
<name>A0A9Q3PEB5_9BASI</name>
<evidence type="ECO:0000313" key="2">
    <source>
        <dbReference type="Proteomes" id="UP000765509"/>
    </source>
</evidence>
<accession>A0A9Q3PEB5</accession>
<organism evidence="1 2">
    <name type="scientific">Austropuccinia psidii MF-1</name>
    <dbReference type="NCBI Taxonomy" id="1389203"/>
    <lineage>
        <taxon>Eukaryota</taxon>
        <taxon>Fungi</taxon>
        <taxon>Dikarya</taxon>
        <taxon>Basidiomycota</taxon>
        <taxon>Pucciniomycotina</taxon>
        <taxon>Pucciniomycetes</taxon>
        <taxon>Pucciniales</taxon>
        <taxon>Sphaerophragmiaceae</taxon>
        <taxon>Austropuccinia</taxon>
    </lineage>
</organism>